<gene>
    <name evidence="2" type="ORF">EVAR_60586_1</name>
</gene>
<dbReference type="SUPFAM" id="SSF56219">
    <property type="entry name" value="DNase I-like"/>
    <property type="match status" value="1"/>
</dbReference>
<keyword evidence="2" id="KW-0808">Transferase</keyword>
<evidence type="ECO:0000313" key="2">
    <source>
        <dbReference type="EMBL" id="GBP74436.1"/>
    </source>
</evidence>
<evidence type="ECO:0000259" key="1">
    <source>
        <dbReference type="Pfam" id="PF14529"/>
    </source>
</evidence>
<sequence length="191" mass="21453">MIGYGILILVSVYLPPKKELLRSDLEALFALWDAVILFGDFNSKSSNWKCNYSNRNGREIEALAKNLHFKIVTPLTPTYYSNNNNHRLDILDIALKKGVALKLNSNEPLRCLNSDHRPVLMRLNSFIADCPPSTKTTNWQKVLAMLEEIDTPILNSIPNDIVSTDDIDNEIGACTNHIRTVVESSSRTVPA</sequence>
<dbReference type="EMBL" id="BGZK01001207">
    <property type="protein sequence ID" value="GBP74436.1"/>
    <property type="molecule type" value="Genomic_DNA"/>
</dbReference>
<dbReference type="GO" id="GO:0003964">
    <property type="term" value="F:RNA-directed DNA polymerase activity"/>
    <property type="evidence" value="ECO:0007669"/>
    <property type="project" value="UniProtKB-KW"/>
</dbReference>
<dbReference type="AlphaFoldDB" id="A0A4C1YE94"/>
<dbReference type="Proteomes" id="UP000299102">
    <property type="component" value="Unassembled WGS sequence"/>
</dbReference>
<comment type="caution">
    <text evidence="2">The sequence shown here is derived from an EMBL/GenBank/DDBJ whole genome shotgun (WGS) entry which is preliminary data.</text>
</comment>
<reference evidence="2 3" key="1">
    <citation type="journal article" date="2019" name="Commun. Biol.">
        <title>The bagworm genome reveals a unique fibroin gene that provides high tensile strength.</title>
        <authorList>
            <person name="Kono N."/>
            <person name="Nakamura H."/>
            <person name="Ohtoshi R."/>
            <person name="Tomita M."/>
            <person name="Numata K."/>
            <person name="Arakawa K."/>
        </authorList>
    </citation>
    <scope>NUCLEOTIDE SEQUENCE [LARGE SCALE GENOMIC DNA]</scope>
</reference>
<feature type="domain" description="Endonuclease/exonuclease/phosphatase" evidence="1">
    <location>
        <begin position="8"/>
        <end position="119"/>
    </location>
</feature>
<keyword evidence="3" id="KW-1185">Reference proteome</keyword>
<dbReference type="InterPro" id="IPR036691">
    <property type="entry name" value="Endo/exonu/phosph_ase_sf"/>
</dbReference>
<accession>A0A4C1YE94</accession>
<organism evidence="2 3">
    <name type="scientific">Eumeta variegata</name>
    <name type="common">Bagworm moth</name>
    <name type="synonym">Eumeta japonica</name>
    <dbReference type="NCBI Taxonomy" id="151549"/>
    <lineage>
        <taxon>Eukaryota</taxon>
        <taxon>Metazoa</taxon>
        <taxon>Ecdysozoa</taxon>
        <taxon>Arthropoda</taxon>
        <taxon>Hexapoda</taxon>
        <taxon>Insecta</taxon>
        <taxon>Pterygota</taxon>
        <taxon>Neoptera</taxon>
        <taxon>Endopterygota</taxon>
        <taxon>Lepidoptera</taxon>
        <taxon>Glossata</taxon>
        <taxon>Ditrysia</taxon>
        <taxon>Tineoidea</taxon>
        <taxon>Psychidae</taxon>
        <taxon>Oiketicinae</taxon>
        <taxon>Eumeta</taxon>
    </lineage>
</organism>
<dbReference type="Gene3D" id="3.60.10.10">
    <property type="entry name" value="Endonuclease/exonuclease/phosphatase"/>
    <property type="match status" value="1"/>
</dbReference>
<proteinExistence type="predicted"/>
<dbReference type="OrthoDB" id="7487383at2759"/>
<dbReference type="Pfam" id="PF14529">
    <property type="entry name" value="Exo_endo_phos_2"/>
    <property type="match status" value="1"/>
</dbReference>
<keyword evidence="2" id="KW-0695">RNA-directed DNA polymerase</keyword>
<keyword evidence="2" id="KW-0548">Nucleotidyltransferase</keyword>
<dbReference type="PANTHER" id="PTHR33273">
    <property type="entry name" value="DOMAIN-CONTAINING PROTEIN, PUTATIVE-RELATED"/>
    <property type="match status" value="1"/>
</dbReference>
<protein>
    <submittedName>
        <fullName evidence="2">RNA-directed DNA polymerase from mobile element jockey</fullName>
    </submittedName>
</protein>
<evidence type="ECO:0000313" key="3">
    <source>
        <dbReference type="Proteomes" id="UP000299102"/>
    </source>
</evidence>
<name>A0A4C1YE94_EUMVA</name>
<dbReference type="InterPro" id="IPR005135">
    <property type="entry name" value="Endo/exonuclease/phosphatase"/>
</dbReference>
<dbReference type="PANTHER" id="PTHR33273:SF2">
    <property type="entry name" value="ENDONUCLEASE_EXONUCLEASE_PHOSPHATASE DOMAIN-CONTAINING PROTEIN"/>
    <property type="match status" value="1"/>
</dbReference>